<dbReference type="RefSeq" id="WP_343892537.1">
    <property type="nucleotide sequence ID" value="NZ_BAAAEH010000060.1"/>
</dbReference>
<dbReference type="Pfam" id="PF13489">
    <property type="entry name" value="Methyltransf_23"/>
    <property type="match status" value="1"/>
</dbReference>
<dbReference type="InterPro" id="IPR029063">
    <property type="entry name" value="SAM-dependent_MTases_sf"/>
</dbReference>
<gene>
    <name evidence="1" type="ORF">ABC974_18045</name>
</gene>
<dbReference type="SUPFAM" id="SSF53335">
    <property type="entry name" value="S-adenosyl-L-methionine-dependent methyltransferases"/>
    <property type="match status" value="1"/>
</dbReference>
<keyword evidence="1" id="KW-0489">Methyltransferase</keyword>
<dbReference type="Proteomes" id="UP001419910">
    <property type="component" value="Unassembled WGS sequence"/>
</dbReference>
<dbReference type="CDD" id="cd02440">
    <property type="entry name" value="AdoMet_MTases"/>
    <property type="match status" value="1"/>
</dbReference>
<proteinExistence type="predicted"/>
<evidence type="ECO:0000313" key="1">
    <source>
        <dbReference type="EMBL" id="MEN2791542.1"/>
    </source>
</evidence>
<reference evidence="1 2" key="1">
    <citation type="submission" date="2024-05" db="EMBL/GenBank/DDBJ databases">
        <authorList>
            <person name="Liu Q."/>
            <person name="Xin Y.-H."/>
        </authorList>
    </citation>
    <scope>NUCLEOTIDE SEQUENCE [LARGE SCALE GENOMIC DNA]</scope>
    <source>
        <strain evidence="1 2">CGMCC 1.10181</strain>
    </source>
</reference>
<dbReference type="GO" id="GO:0008168">
    <property type="term" value="F:methyltransferase activity"/>
    <property type="evidence" value="ECO:0007669"/>
    <property type="project" value="UniProtKB-KW"/>
</dbReference>
<dbReference type="GO" id="GO:0032259">
    <property type="term" value="P:methylation"/>
    <property type="evidence" value="ECO:0007669"/>
    <property type="project" value="UniProtKB-KW"/>
</dbReference>
<evidence type="ECO:0000313" key="2">
    <source>
        <dbReference type="Proteomes" id="UP001419910"/>
    </source>
</evidence>
<comment type="caution">
    <text evidence="1">The sequence shown here is derived from an EMBL/GenBank/DDBJ whole genome shotgun (WGS) entry which is preliminary data.</text>
</comment>
<organism evidence="1 2">
    <name type="scientific">Sphingomonas oligophenolica</name>
    <dbReference type="NCBI Taxonomy" id="301154"/>
    <lineage>
        <taxon>Bacteria</taxon>
        <taxon>Pseudomonadati</taxon>
        <taxon>Pseudomonadota</taxon>
        <taxon>Alphaproteobacteria</taxon>
        <taxon>Sphingomonadales</taxon>
        <taxon>Sphingomonadaceae</taxon>
        <taxon>Sphingomonas</taxon>
    </lineage>
</organism>
<accession>A0ABU9Y6X5</accession>
<keyword evidence="1" id="KW-0808">Transferase</keyword>
<name>A0ABU9Y6X5_9SPHN</name>
<keyword evidence="2" id="KW-1185">Reference proteome</keyword>
<protein>
    <submittedName>
        <fullName evidence="1">Methyltransferase domain-containing protein</fullName>
    </submittedName>
</protein>
<sequence>MTELAALFSHQRPAPQGLLSRWKLYAGRYGALHAAARFVATKVPAIWPMVGPIVSAGYRRRWESGTGPRLLNLGGGGNLIDGALTVDIDPRADSYVDLTKPLPFAANSIDLIFFEEVLEHVEKPIGLALLRECRRVLKPGGTIRIATPDLDWLATEAPCDLVNDTFYGHDHRYIYSRAELANALELAGFSNSKWSTYRDPSARLGFLDSHADRFAHDPRLSQYVEAA</sequence>
<dbReference type="EMBL" id="JBDIME010000018">
    <property type="protein sequence ID" value="MEN2791542.1"/>
    <property type="molecule type" value="Genomic_DNA"/>
</dbReference>
<dbReference type="Gene3D" id="3.40.50.150">
    <property type="entry name" value="Vaccinia Virus protein VP39"/>
    <property type="match status" value="1"/>
</dbReference>